<dbReference type="InterPro" id="IPR042097">
    <property type="entry name" value="Aminopeptidase_N-like_N_sf"/>
</dbReference>
<dbReference type="GO" id="GO:0005886">
    <property type="term" value="C:plasma membrane"/>
    <property type="evidence" value="ECO:0007669"/>
    <property type="project" value="UniProtKB-SubCell"/>
</dbReference>
<feature type="domain" description="ERAP1-like C-terminal" evidence="17">
    <location>
        <begin position="540"/>
        <end position="832"/>
    </location>
</feature>
<evidence type="ECO:0000259" key="18">
    <source>
        <dbReference type="Pfam" id="PF17900"/>
    </source>
</evidence>
<reference evidence="19" key="1">
    <citation type="submission" date="2022-01" db="EMBL/GenBank/DDBJ databases">
        <authorList>
            <person name="King R."/>
        </authorList>
    </citation>
    <scope>NUCLEOTIDE SEQUENCE</scope>
</reference>
<comment type="subcellular location">
    <subcellularLocation>
        <location evidence="1">Cell membrane</location>
        <topology evidence="1">Lipid-anchor</topology>
        <topology evidence="1">GPI-anchor</topology>
    </subcellularLocation>
</comment>
<dbReference type="InterPro" id="IPR050344">
    <property type="entry name" value="Peptidase_M1_aminopeptidases"/>
</dbReference>
<keyword evidence="4" id="KW-0325">Glycoprotein</keyword>
<keyword evidence="5 14" id="KW-0645">Protease</keyword>
<dbReference type="Gene3D" id="2.60.40.1910">
    <property type="match status" value="1"/>
</dbReference>
<evidence type="ECO:0000256" key="8">
    <source>
        <dbReference type="ARBA" id="ARBA00022833"/>
    </source>
</evidence>
<dbReference type="InterPro" id="IPR027268">
    <property type="entry name" value="Peptidase_M4/M1_CTD_sf"/>
</dbReference>
<dbReference type="InterPro" id="IPR001930">
    <property type="entry name" value="Peptidase_M1"/>
</dbReference>
<evidence type="ECO:0000256" key="7">
    <source>
        <dbReference type="ARBA" id="ARBA00022801"/>
    </source>
</evidence>
<evidence type="ECO:0000256" key="13">
    <source>
        <dbReference type="PIRSR" id="PIRSR634016-4"/>
    </source>
</evidence>
<evidence type="ECO:0000256" key="12">
    <source>
        <dbReference type="PIRSR" id="PIRSR634016-3"/>
    </source>
</evidence>
<dbReference type="InterPro" id="IPR034016">
    <property type="entry name" value="M1_APN-typ"/>
</dbReference>
<dbReference type="SUPFAM" id="SSF63737">
    <property type="entry name" value="Leukotriene A4 hydrolase N-terminal domain"/>
    <property type="match status" value="1"/>
</dbReference>
<evidence type="ECO:0000256" key="4">
    <source>
        <dbReference type="ARBA" id="ARBA00022622"/>
    </source>
</evidence>
<feature type="binding site" evidence="12">
    <location>
        <position position="317"/>
    </location>
    <ligand>
        <name>Zn(2+)</name>
        <dbReference type="ChEBI" id="CHEBI:29105"/>
        <note>catalytic</note>
    </ligand>
</feature>
<gene>
    <name evidence="19" type="ORF">PHAECO_LOCUS5704</name>
</gene>
<keyword evidence="20" id="KW-1185">Reference proteome</keyword>
<dbReference type="OrthoDB" id="10031169at2759"/>
<dbReference type="GO" id="GO:0008270">
    <property type="term" value="F:zinc ion binding"/>
    <property type="evidence" value="ECO:0007669"/>
    <property type="project" value="UniProtKB-UniRule"/>
</dbReference>
<dbReference type="Gene3D" id="1.25.50.20">
    <property type="match status" value="1"/>
</dbReference>
<evidence type="ECO:0000256" key="10">
    <source>
        <dbReference type="ARBA" id="ARBA00023288"/>
    </source>
</evidence>
<keyword evidence="10" id="KW-0449">Lipoprotein</keyword>
<evidence type="ECO:0000259" key="17">
    <source>
        <dbReference type="Pfam" id="PF11838"/>
    </source>
</evidence>
<dbReference type="GO" id="GO:0098552">
    <property type="term" value="C:side of membrane"/>
    <property type="evidence" value="ECO:0007669"/>
    <property type="project" value="UniProtKB-KW"/>
</dbReference>
<dbReference type="Pfam" id="PF01433">
    <property type="entry name" value="Peptidase_M1"/>
    <property type="match status" value="1"/>
</dbReference>
<keyword evidence="4" id="KW-0472">Membrane</keyword>
<dbReference type="GO" id="GO:0006508">
    <property type="term" value="P:proteolysis"/>
    <property type="evidence" value="ECO:0007669"/>
    <property type="project" value="UniProtKB-KW"/>
</dbReference>
<evidence type="ECO:0000256" key="3">
    <source>
        <dbReference type="ARBA" id="ARBA00022438"/>
    </source>
</evidence>
<comment type="similarity">
    <text evidence="2 14">Belongs to the peptidase M1 family.</text>
</comment>
<organism evidence="19 20">
    <name type="scientific">Phaedon cochleariae</name>
    <name type="common">Mustard beetle</name>
    <dbReference type="NCBI Taxonomy" id="80249"/>
    <lineage>
        <taxon>Eukaryota</taxon>
        <taxon>Metazoa</taxon>
        <taxon>Ecdysozoa</taxon>
        <taxon>Arthropoda</taxon>
        <taxon>Hexapoda</taxon>
        <taxon>Insecta</taxon>
        <taxon>Pterygota</taxon>
        <taxon>Neoptera</taxon>
        <taxon>Endopterygota</taxon>
        <taxon>Coleoptera</taxon>
        <taxon>Polyphaga</taxon>
        <taxon>Cucujiformia</taxon>
        <taxon>Chrysomeloidea</taxon>
        <taxon>Chrysomelidae</taxon>
        <taxon>Chrysomelinae</taxon>
        <taxon>Chrysomelini</taxon>
        <taxon>Phaedon</taxon>
    </lineage>
</organism>
<name>A0A9N9X2L4_PHACE</name>
<evidence type="ECO:0000256" key="9">
    <source>
        <dbReference type="ARBA" id="ARBA00023049"/>
    </source>
</evidence>
<keyword evidence="6 12" id="KW-0479">Metal-binding</keyword>
<dbReference type="FunFam" id="1.10.390.10:FF:000013">
    <property type="entry name" value="Aminopeptidase N"/>
    <property type="match status" value="1"/>
</dbReference>
<evidence type="ECO:0000256" key="6">
    <source>
        <dbReference type="ARBA" id="ARBA00022723"/>
    </source>
</evidence>
<dbReference type="EC" id="3.4.11.-" evidence="14"/>
<keyword evidence="9 14" id="KW-0482">Metalloprotease</keyword>
<feature type="binding site" evidence="12">
    <location>
        <position position="321"/>
    </location>
    <ligand>
        <name>Zn(2+)</name>
        <dbReference type="ChEBI" id="CHEBI:29105"/>
        <note>catalytic</note>
    </ligand>
</feature>
<dbReference type="PANTHER" id="PTHR11533:SF301">
    <property type="entry name" value="AMINOPEPTIDASE"/>
    <property type="match status" value="1"/>
</dbReference>
<sequence>MPKYKDILPLLLLFSPALAAENYRLPTDIKPTHYKLHLEANPEESIYSGQVEITLEVSKKNQSELSLHAHSSLITISDIKYDGNISCSTSSASNVTDIISISCPTPLASGKTLNITFMGTFATQDMSGFYKSTYDDKQVLVATQFEPIYARRAFPCFDEPGFKATFDISITHPVAYNVLANTPAVPEKTTISGSEKTTVFRTTPKMSTYLVAFIVSHFEPALKSPGKYNVYARPSASHTMGLSTKYGEYLVDSMGKWMGISYTDLGDPQVAQVAIPDFAAGAMENWGLITFREVDLLDEGDKTSNSARQRVMTTMAHEIAHQWFGDYVTLDWWSDTWLNEGFATYFQYYLANSVDNGTMELDKQFVLETFQPILEEDCLPSSLPLSSPEKEINSLVEINNKFDGISYSKGGSIVRMMQFILGDTIFQKGLNSYLSANKYSNTSPSILLKYLQNAAGKNVPDFQNKMKNWIHTAGFPLLTVTQSDDKTVNVTQTIFNRNDTTQWFVPISYTNSSEKDFSVKIKGWLEPNKPFQIPHKSSEWLIINLQASGFYRVNYDSQLWDNIIKALKGKDKDSIDSLNRAQLINDIFNIAKVGQIDYEKAFALVQYLKDETDYYAWDSALTAFEYLLGKLDEKTEKLLKSMILDLLNSAFPSTTEYVTHIDKLKENLISSWACNLNQEQCISDAKKSFQEYKTNSSSLDNNLRDVVLCYGLKNSEKVTDDYNFLLNVFEKSTSPVEQHAILVALGCIEDEEVLLEYLSLTINKTSSIRQQDYSTLFSSVYYKSKKGLNVALSFLEDNFDKIEESYGGVNEISGLITGLADKLTTDSQIEKASIKRSAIA</sequence>
<dbReference type="Gene3D" id="1.10.390.10">
    <property type="entry name" value="Neutral Protease Domain 2"/>
    <property type="match status" value="1"/>
</dbReference>
<feature type="active site" description="Proton acceptor" evidence="11">
    <location>
        <position position="318"/>
    </location>
</feature>
<evidence type="ECO:0000256" key="1">
    <source>
        <dbReference type="ARBA" id="ARBA00004609"/>
    </source>
</evidence>
<evidence type="ECO:0000259" key="16">
    <source>
        <dbReference type="Pfam" id="PF01433"/>
    </source>
</evidence>
<dbReference type="PANTHER" id="PTHR11533">
    <property type="entry name" value="PROTEASE M1 ZINC METALLOPROTEASE"/>
    <property type="match status" value="1"/>
</dbReference>
<dbReference type="AlphaFoldDB" id="A0A9N9X2L4"/>
<reference evidence="19" key="2">
    <citation type="submission" date="2022-10" db="EMBL/GenBank/DDBJ databases">
        <authorList>
            <consortium name="ENA_rothamsted_submissions"/>
            <consortium name="culmorum"/>
            <person name="King R."/>
        </authorList>
    </citation>
    <scope>NUCLEOTIDE SEQUENCE</scope>
</reference>
<feature type="domain" description="Peptidase M1 membrane alanine aminopeptidase" evidence="16">
    <location>
        <begin position="268"/>
        <end position="469"/>
    </location>
</feature>
<evidence type="ECO:0000256" key="2">
    <source>
        <dbReference type="ARBA" id="ARBA00010136"/>
    </source>
</evidence>
<accession>A0A9N9X2L4</accession>
<evidence type="ECO:0000256" key="15">
    <source>
        <dbReference type="SAM" id="SignalP"/>
    </source>
</evidence>
<feature type="site" description="Transition state stabilizer" evidence="13">
    <location>
        <position position="407"/>
    </location>
</feature>
<keyword evidence="8 12" id="KW-0862">Zinc</keyword>
<proteinExistence type="inferred from homology"/>
<dbReference type="Pfam" id="PF11838">
    <property type="entry name" value="ERAP1_C"/>
    <property type="match status" value="1"/>
</dbReference>
<keyword evidence="15" id="KW-0732">Signal</keyword>
<feature type="domain" description="Aminopeptidase N-like N-terminal" evidence="18">
    <location>
        <begin position="30"/>
        <end position="210"/>
    </location>
</feature>
<feature type="signal peptide" evidence="15">
    <location>
        <begin position="1"/>
        <end position="19"/>
    </location>
</feature>
<dbReference type="Pfam" id="PF17900">
    <property type="entry name" value="Peptidase_M1_N"/>
    <property type="match status" value="1"/>
</dbReference>
<comment type="cofactor">
    <cofactor evidence="12 14">
        <name>Zn(2+)</name>
        <dbReference type="ChEBI" id="CHEBI:29105"/>
    </cofactor>
    <text evidence="12 14">Binds 1 zinc ion per subunit.</text>
</comment>
<keyword evidence="3 14" id="KW-0031">Aminopeptidase</keyword>
<feature type="binding site" evidence="12">
    <location>
        <position position="340"/>
    </location>
    <ligand>
        <name>Zn(2+)</name>
        <dbReference type="ChEBI" id="CHEBI:29105"/>
        <note>catalytic</note>
    </ligand>
</feature>
<feature type="chain" id="PRO_5040261180" description="Aminopeptidase" evidence="15">
    <location>
        <begin position="20"/>
        <end position="840"/>
    </location>
</feature>
<dbReference type="InterPro" id="IPR045357">
    <property type="entry name" value="Aminopeptidase_N-like_N"/>
</dbReference>
<keyword evidence="4" id="KW-0336">GPI-anchor</keyword>
<evidence type="ECO:0000313" key="19">
    <source>
        <dbReference type="EMBL" id="CAG9818324.1"/>
    </source>
</evidence>
<dbReference type="Proteomes" id="UP001153737">
    <property type="component" value="Chromosome 17"/>
</dbReference>
<dbReference type="GO" id="GO:0005615">
    <property type="term" value="C:extracellular space"/>
    <property type="evidence" value="ECO:0007669"/>
    <property type="project" value="TreeGrafter"/>
</dbReference>
<evidence type="ECO:0000256" key="5">
    <source>
        <dbReference type="ARBA" id="ARBA00022670"/>
    </source>
</evidence>
<dbReference type="GO" id="GO:0005737">
    <property type="term" value="C:cytoplasm"/>
    <property type="evidence" value="ECO:0007669"/>
    <property type="project" value="TreeGrafter"/>
</dbReference>
<dbReference type="SUPFAM" id="SSF55486">
    <property type="entry name" value="Metalloproteases ('zincins'), catalytic domain"/>
    <property type="match status" value="1"/>
</dbReference>
<dbReference type="PRINTS" id="PR00756">
    <property type="entry name" value="ALADIPTASE"/>
</dbReference>
<dbReference type="EMBL" id="OU896723">
    <property type="protein sequence ID" value="CAG9818324.1"/>
    <property type="molecule type" value="Genomic_DNA"/>
</dbReference>
<dbReference type="Gene3D" id="2.60.40.1730">
    <property type="entry name" value="tricorn interacting facor f3 domain"/>
    <property type="match status" value="1"/>
</dbReference>
<dbReference type="CDD" id="cd09601">
    <property type="entry name" value="M1_APN-Q_like"/>
    <property type="match status" value="1"/>
</dbReference>
<dbReference type="GO" id="GO:0070006">
    <property type="term" value="F:metalloaminopeptidase activity"/>
    <property type="evidence" value="ECO:0007669"/>
    <property type="project" value="TreeGrafter"/>
</dbReference>
<evidence type="ECO:0000313" key="20">
    <source>
        <dbReference type="Proteomes" id="UP001153737"/>
    </source>
</evidence>
<dbReference type="InterPro" id="IPR024571">
    <property type="entry name" value="ERAP1-like_C_dom"/>
</dbReference>
<evidence type="ECO:0000256" key="11">
    <source>
        <dbReference type="PIRSR" id="PIRSR634016-1"/>
    </source>
</evidence>
<dbReference type="InterPro" id="IPR014782">
    <property type="entry name" value="Peptidase_M1_dom"/>
</dbReference>
<keyword evidence="7 14" id="KW-0378">Hydrolase</keyword>
<dbReference type="GO" id="GO:0043171">
    <property type="term" value="P:peptide catabolic process"/>
    <property type="evidence" value="ECO:0007669"/>
    <property type="project" value="TreeGrafter"/>
</dbReference>
<evidence type="ECO:0000256" key="14">
    <source>
        <dbReference type="RuleBase" id="RU364040"/>
    </source>
</evidence>
<protein>
    <recommendedName>
        <fullName evidence="14">Aminopeptidase</fullName>
        <ecNumber evidence="14">3.4.11.-</ecNumber>
    </recommendedName>
</protein>
<dbReference type="GO" id="GO:0042277">
    <property type="term" value="F:peptide binding"/>
    <property type="evidence" value="ECO:0007669"/>
    <property type="project" value="TreeGrafter"/>
</dbReference>